<reference evidence="1 2" key="1">
    <citation type="submission" date="2018-04" db="EMBL/GenBank/DDBJ databases">
        <title>Genome sequencing of Gemmobacter.</title>
        <authorList>
            <person name="Yi H."/>
            <person name="Baek M.-G."/>
        </authorList>
    </citation>
    <scope>NUCLEOTIDE SEQUENCE [LARGE SCALE GENOMIC DNA]</scope>
    <source>
        <strain evidence="1 2">HYN0069</strain>
    </source>
</reference>
<dbReference type="Proteomes" id="UP000244496">
    <property type="component" value="Chromosome"/>
</dbReference>
<accession>A0A2S0ULW5</accession>
<evidence type="ECO:0000313" key="1">
    <source>
        <dbReference type="EMBL" id="AWB48805.1"/>
    </source>
</evidence>
<sequence>MSCGCSLLRRHGTGVHAVDIAAPGFEHDAADAVEIGLRGQGVENFAMAVENAGGHGHVPVMKQIFVVPVFALVLSAGSVPLATTPLHAQEAAQSAQGWIEWGMSLFGGSIADEVAPAISDMKALADQFGPAIAPAVEKFLGLVDDMTNYEMPEMQPNGDILIRRKPEAPPVQPPAAGEGDSI</sequence>
<proteinExistence type="predicted"/>
<gene>
    <name evidence="1" type="ORF">HYN69_10065</name>
</gene>
<dbReference type="KEGG" id="geh:HYN69_10065"/>
<protein>
    <submittedName>
        <fullName evidence="1">Uncharacterized protein</fullName>
    </submittedName>
</protein>
<name>A0A2S0ULW5_9RHOB</name>
<dbReference type="EMBL" id="CP028918">
    <property type="protein sequence ID" value="AWB48805.1"/>
    <property type="molecule type" value="Genomic_DNA"/>
</dbReference>
<organism evidence="1 2">
    <name type="scientific">Paragemmobacter aquarius</name>
    <dbReference type="NCBI Taxonomy" id="2169400"/>
    <lineage>
        <taxon>Bacteria</taxon>
        <taxon>Pseudomonadati</taxon>
        <taxon>Pseudomonadota</taxon>
        <taxon>Alphaproteobacteria</taxon>
        <taxon>Rhodobacterales</taxon>
        <taxon>Paracoccaceae</taxon>
        <taxon>Paragemmobacter</taxon>
    </lineage>
</organism>
<keyword evidence="2" id="KW-1185">Reference proteome</keyword>
<dbReference type="AlphaFoldDB" id="A0A2S0ULW5"/>
<evidence type="ECO:0000313" key="2">
    <source>
        <dbReference type="Proteomes" id="UP000244496"/>
    </source>
</evidence>